<dbReference type="Gene3D" id="1.10.443.10">
    <property type="entry name" value="Intergrase catalytic core"/>
    <property type="match status" value="1"/>
</dbReference>
<dbReference type="InterPro" id="IPR050090">
    <property type="entry name" value="Tyrosine_recombinase_XerCD"/>
</dbReference>
<evidence type="ECO:0000256" key="3">
    <source>
        <dbReference type="ARBA" id="ARBA00023125"/>
    </source>
</evidence>
<evidence type="ECO:0000259" key="6">
    <source>
        <dbReference type="PROSITE" id="PS51898"/>
    </source>
</evidence>
<dbReference type="InterPro" id="IPR044068">
    <property type="entry name" value="CB"/>
</dbReference>
<dbReference type="Gene3D" id="1.10.150.130">
    <property type="match status" value="1"/>
</dbReference>
<dbReference type="InterPro" id="IPR010998">
    <property type="entry name" value="Integrase_recombinase_N"/>
</dbReference>
<evidence type="ECO:0000256" key="1">
    <source>
        <dbReference type="ARBA" id="ARBA00008857"/>
    </source>
</evidence>
<dbReference type="PANTHER" id="PTHR30349">
    <property type="entry name" value="PHAGE INTEGRASE-RELATED"/>
    <property type="match status" value="1"/>
</dbReference>
<dbReference type="RefSeq" id="WP_253763837.1">
    <property type="nucleotide sequence ID" value="NZ_JAMZDZ010000001.1"/>
</dbReference>
<dbReference type="PROSITE" id="PS51898">
    <property type="entry name" value="TYR_RECOMBINASE"/>
    <property type="match status" value="1"/>
</dbReference>
<accession>A0ABV8LZ13</accession>
<evidence type="ECO:0000313" key="9">
    <source>
        <dbReference type="Proteomes" id="UP001595816"/>
    </source>
</evidence>
<keyword evidence="4" id="KW-0233">DNA recombination</keyword>
<dbReference type="Proteomes" id="UP001595816">
    <property type="component" value="Unassembled WGS sequence"/>
</dbReference>
<dbReference type="InterPro" id="IPR011010">
    <property type="entry name" value="DNA_brk_join_enz"/>
</dbReference>
<dbReference type="PROSITE" id="PS51900">
    <property type="entry name" value="CB"/>
    <property type="match status" value="1"/>
</dbReference>
<comment type="caution">
    <text evidence="8">The sequence shown here is derived from an EMBL/GenBank/DDBJ whole genome shotgun (WGS) entry which is preliminary data.</text>
</comment>
<dbReference type="InterPro" id="IPR004107">
    <property type="entry name" value="Integrase_SAM-like_N"/>
</dbReference>
<evidence type="ECO:0000313" key="8">
    <source>
        <dbReference type="EMBL" id="MFC4135718.1"/>
    </source>
</evidence>
<dbReference type="CDD" id="cd01189">
    <property type="entry name" value="INT_ICEBs1_C_like"/>
    <property type="match status" value="1"/>
</dbReference>
<sequence length="438" mass="48920">MIDKVGGQPDGVYRRCGCKDPATGRRWGSRCPRLADPDHGTWYFAVQATDPRGHRIRLRRGGYDSPAAAQAARNAVADHDLHERFGEVATVRDWLYSWLADIEGTVRPTTWQAYRSHVVEYLSPGIGRIPLQELTTGEIQHLFDGLGKRVNRYADPLAPATLQRIRATLRRSLNIAVREQVLRWNPVLGLVLPGGRRSRPTVWSRNRVDAWRLDGWRPVVGVWTVDQLAGFLDGVEDDPLYGLWHLAALTGLRRGELLGLKWIDVDLDSRELTVCRQRTEITGQIIDSLPKTDAGVRTIALDRDTSQALECHRLSDWSSPAADGFVFCWPDGRPLRPDWLTHRFAELLKQLKLPPIRLHDLRHGAATLALSAGADVRVVQEMLGHTNYAFTADTYVSVLSAQSRAAVDGAAEAVRAKRARPHRAITNTVHDRGGRLGG</sequence>
<dbReference type="SUPFAM" id="SSF56349">
    <property type="entry name" value="DNA breaking-rejoining enzymes"/>
    <property type="match status" value="1"/>
</dbReference>
<dbReference type="Pfam" id="PF00589">
    <property type="entry name" value="Phage_integrase"/>
    <property type="match status" value="1"/>
</dbReference>
<dbReference type="EMBL" id="JBHSAY010000024">
    <property type="protein sequence ID" value="MFC4135718.1"/>
    <property type="molecule type" value="Genomic_DNA"/>
</dbReference>
<feature type="domain" description="Core-binding (CB)" evidence="7">
    <location>
        <begin position="89"/>
        <end position="177"/>
    </location>
</feature>
<keyword evidence="3 5" id="KW-0238">DNA-binding</keyword>
<gene>
    <name evidence="8" type="ORF">ACFOZ4_34335</name>
</gene>
<protein>
    <submittedName>
        <fullName evidence="8">Tyrosine-type recombinase/integrase</fullName>
    </submittedName>
</protein>
<evidence type="ECO:0000256" key="4">
    <source>
        <dbReference type="ARBA" id="ARBA00023172"/>
    </source>
</evidence>
<organism evidence="8 9">
    <name type="scientific">Hamadaea flava</name>
    <dbReference type="NCBI Taxonomy" id="1742688"/>
    <lineage>
        <taxon>Bacteria</taxon>
        <taxon>Bacillati</taxon>
        <taxon>Actinomycetota</taxon>
        <taxon>Actinomycetes</taxon>
        <taxon>Micromonosporales</taxon>
        <taxon>Micromonosporaceae</taxon>
        <taxon>Hamadaea</taxon>
    </lineage>
</organism>
<evidence type="ECO:0000259" key="7">
    <source>
        <dbReference type="PROSITE" id="PS51900"/>
    </source>
</evidence>
<feature type="domain" description="Tyr recombinase" evidence="6">
    <location>
        <begin position="218"/>
        <end position="408"/>
    </location>
</feature>
<name>A0ABV8LZ13_9ACTN</name>
<comment type="similarity">
    <text evidence="1">Belongs to the 'phage' integrase family.</text>
</comment>
<dbReference type="InterPro" id="IPR013762">
    <property type="entry name" value="Integrase-like_cat_sf"/>
</dbReference>
<keyword evidence="9" id="KW-1185">Reference proteome</keyword>
<dbReference type="InterPro" id="IPR002104">
    <property type="entry name" value="Integrase_catalytic"/>
</dbReference>
<proteinExistence type="inferred from homology"/>
<reference evidence="9" key="1">
    <citation type="journal article" date="2019" name="Int. J. Syst. Evol. Microbiol.">
        <title>The Global Catalogue of Microorganisms (GCM) 10K type strain sequencing project: providing services to taxonomists for standard genome sequencing and annotation.</title>
        <authorList>
            <consortium name="The Broad Institute Genomics Platform"/>
            <consortium name="The Broad Institute Genome Sequencing Center for Infectious Disease"/>
            <person name="Wu L."/>
            <person name="Ma J."/>
        </authorList>
    </citation>
    <scope>NUCLEOTIDE SEQUENCE [LARGE SCALE GENOMIC DNA]</scope>
    <source>
        <strain evidence="9">CGMCC 4.7289</strain>
    </source>
</reference>
<keyword evidence="2" id="KW-0229">DNA integration</keyword>
<dbReference type="Pfam" id="PF14659">
    <property type="entry name" value="Phage_int_SAM_3"/>
    <property type="match status" value="1"/>
</dbReference>
<dbReference type="PANTHER" id="PTHR30349:SF41">
    <property type="entry name" value="INTEGRASE_RECOMBINASE PROTEIN MJ0367-RELATED"/>
    <property type="match status" value="1"/>
</dbReference>
<evidence type="ECO:0000256" key="2">
    <source>
        <dbReference type="ARBA" id="ARBA00022908"/>
    </source>
</evidence>
<evidence type="ECO:0000256" key="5">
    <source>
        <dbReference type="PROSITE-ProRule" id="PRU01248"/>
    </source>
</evidence>